<keyword evidence="7" id="KW-1185">Reference proteome</keyword>
<dbReference type="RefSeq" id="WP_347787754.1">
    <property type="nucleotide sequence ID" value="NZ_JBDQQU010000011.1"/>
</dbReference>
<comment type="similarity">
    <text evidence="1">Belongs to the LysR transcriptional regulatory family.</text>
</comment>
<dbReference type="InterPro" id="IPR036388">
    <property type="entry name" value="WH-like_DNA-bd_sf"/>
</dbReference>
<evidence type="ECO:0000256" key="1">
    <source>
        <dbReference type="ARBA" id="ARBA00009437"/>
    </source>
</evidence>
<dbReference type="Gene3D" id="3.40.190.290">
    <property type="match status" value="1"/>
</dbReference>
<dbReference type="InterPro" id="IPR058163">
    <property type="entry name" value="LysR-type_TF_proteobact-type"/>
</dbReference>
<dbReference type="InterPro" id="IPR000847">
    <property type="entry name" value="LysR_HTH_N"/>
</dbReference>
<organism evidence="6 7">
    <name type="scientific">Chromobacterium piscinae</name>
    <dbReference type="NCBI Taxonomy" id="686831"/>
    <lineage>
        <taxon>Bacteria</taxon>
        <taxon>Pseudomonadati</taxon>
        <taxon>Pseudomonadota</taxon>
        <taxon>Betaproteobacteria</taxon>
        <taxon>Neisseriales</taxon>
        <taxon>Chromobacteriaceae</taxon>
        <taxon>Chromobacterium</taxon>
    </lineage>
</organism>
<keyword evidence="2" id="KW-0805">Transcription regulation</keyword>
<dbReference type="InterPro" id="IPR036390">
    <property type="entry name" value="WH_DNA-bd_sf"/>
</dbReference>
<comment type="caution">
    <text evidence="6">The sequence shown here is derived from an EMBL/GenBank/DDBJ whole genome shotgun (WGS) entry which is preliminary data.</text>
</comment>
<dbReference type="Pfam" id="PF00126">
    <property type="entry name" value="HTH_1"/>
    <property type="match status" value="1"/>
</dbReference>
<gene>
    <name evidence="6" type="ORF">ABH309_11415</name>
</gene>
<dbReference type="PANTHER" id="PTHR30537">
    <property type="entry name" value="HTH-TYPE TRANSCRIPTIONAL REGULATOR"/>
    <property type="match status" value="1"/>
</dbReference>
<evidence type="ECO:0000313" key="6">
    <source>
        <dbReference type="EMBL" id="MEO3955068.1"/>
    </source>
</evidence>
<evidence type="ECO:0000256" key="4">
    <source>
        <dbReference type="ARBA" id="ARBA00023163"/>
    </source>
</evidence>
<dbReference type="SUPFAM" id="SSF46785">
    <property type="entry name" value="Winged helix' DNA-binding domain"/>
    <property type="match status" value="1"/>
</dbReference>
<dbReference type="Gene3D" id="1.10.10.10">
    <property type="entry name" value="Winged helix-like DNA-binding domain superfamily/Winged helix DNA-binding domain"/>
    <property type="match status" value="1"/>
</dbReference>
<evidence type="ECO:0000313" key="7">
    <source>
        <dbReference type="Proteomes" id="UP001438292"/>
    </source>
</evidence>
<name>A0ABV0H4Q2_9NEIS</name>
<evidence type="ECO:0000256" key="3">
    <source>
        <dbReference type="ARBA" id="ARBA00023125"/>
    </source>
</evidence>
<dbReference type="InterPro" id="IPR005119">
    <property type="entry name" value="LysR_subst-bd"/>
</dbReference>
<feature type="domain" description="HTH lysR-type" evidence="5">
    <location>
        <begin position="1"/>
        <end position="59"/>
    </location>
</feature>
<dbReference type="SUPFAM" id="SSF53850">
    <property type="entry name" value="Periplasmic binding protein-like II"/>
    <property type="match status" value="1"/>
</dbReference>
<protein>
    <submittedName>
        <fullName evidence="6">LysR family transcriptional regulator</fullName>
    </submittedName>
</protein>
<keyword evidence="4" id="KW-0804">Transcription</keyword>
<dbReference type="PROSITE" id="PS50931">
    <property type="entry name" value="HTH_LYSR"/>
    <property type="match status" value="1"/>
</dbReference>
<sequence>MDRMSGIELFAQIARQGSLVAAGRQLGLSASAVGKGLARLEQRLGARLVHRSTRRLALTAEGQQYLARCLRILEEAEAAERELQQGLAAPSGRLKVGVPHESGLLTPHLADFMRRYPQVALDLDYSDRLVDVIGEGFDVVVRGGEPGDSRLAARRLGSYHMRLLASPGYLAEYGAPRTARDLQRHRCLHYRLPHSGKLLPWPLVGAEGEDASPPVSASCNTGEALIELAARGMGIVCLPDFSVRRELAAGTLVRLDAPAVARSGNMYLLWPATPAMPPRLRAFIDHMAERVFAPAAEERQ</sequence>
<reference evidence="6 7" key="1">
    <citation type="submission" date="2024-05" db="EMBL/GenBank/DDBJ databases">
        <authorList>
            <person name="De Oliveira J.P."/>
            <person name="Noriler S.A."/>
            <person name="De Oliveira A.G."/>
            <person name="Sipoli D.S."/>
        </authorList>
    </citation>
    <scope>NUCLEOTIDE SEQUENCE [LARGE SCALE GENOMIC DNA]</scope>
    <source>
        <strain evidence="6 7">LABIM186</strain>
    </source>
</reference>
<dbReference type="Pfam" id="PF03466">
    <property type="entry name" value="LysR_substrate"/>
    <property type="match status" value="1"/>
</dbReference>
<proteinExistence type="inferred from homology"/>
<evidence type="ECO:0000256" key="2">
    <source>
        <dbReference type="ARBA" id="ARBA00023015"/>
    </source>
</evidence>
<dbReference type="CDD" id="cd08476">
    <property type="entry name" value="PBP2_CrgA_like_7"/>
    <property type="match status" value="1"/>
</dbReference>
<evidence type="ECO:0000259" key="5">
    <source>
        <dbReference type="PROSITE" id="PS50931"/>
    </source>
</evidence>
<dbReference type="Proteomes" id="UP001438292">
    <property type="component" value="Unassembled WGS sequence"/>
</dbReference>
<keyword evidence="3" id="KW-0238">DNA-binding</keyword>
<accession>A0ABV0H4Q2</accession>
<dbReference type="PANTHER" id="PTHR30537:SF72">
    <property type="entry name" value="LYSR FAMILY TRANSCRIPTIONAL REGULATOR"/>
    <property type="match status" value="1"/>
</dbReference>
<dbReference type="EMBL" id="JBDQQU010000011">
    <property type="protein sequence ID" value="MEO3955068.1"/>
    <property type="molecule type" value="Genomic_DNA"/>
</dbReference>